<keyword evidence="3" id="KW-1185">Reference proteome</keyword>
<dbReference type="HOGENOM" id="CLU_904830_0_0_1"/>
<dbReference type="AlphaFoldDB" id="T1GTM9"/>
<reference evidence="2" key="2">
    <citation type="submission" date="2015-06" db="UniProtKB">
        <authorList>
            <consortium name="EnsemblMetazoa"/>
        </authorList>
    </citation>
    <scope>IDENTIFICATION</scope>
</reference>
<name>T1GTM9_MEGSC</name>
<dbReference type="EnsemblMetazoa" id="MESCA007067-RA">
    <property type="protein sequence ID" value="MESCA007067-PA"/>
    <property type="gene ID" value="MESCA007067"/>
</dbReference>
<dbReference type="EMBL" id="CAQQ02009321">
    <property type="status" value="NOT_ANNOTATED_CDS"/>
    <property type="molecule type" value="Genomic_DNA"/>
</dbReference>
<dbReference type="Proteomes" id="UP000015102">
    <property type="component" value="Unassembled WGS sequence"/>
</dbReference>
<reference evidence="3" key="1">
    <citation type="submission" date="2013-02" db="EMBL/GenBank/DDBJ databases">
        <authorList>
            <person name="Hughes D."/>
        </authorList>
    </citation>
    <scope>NUCLEOTIDE SEQUENCE</scope>
    <source>
        <strain>Durham</strain>
        <strain evidence="3">NC isolate 2 -- Noor lab</strain>
    </source>
</reference>
<feature type="region of interest" description="Disordered" evidence="1">
    <location>
        <begin position="87"/>
        <end position="117"/>
    </location>
</feature>
<protein>
    <submittedName>
        <fullName evidence="2">Uncharacterized protein</fullName>
    </submittedName>
</protein>
<evidence type="ECO:0000313" key="2">
    <source>
        <dbReference type="EnsemblMetazoa" id="MESCA007067-PA"/>
    </source>
</evidence>
<evidence type="ECO:0000313" key="3">
    <source>
        <dbReference type="Proteomes" id="UP000015102"/>
    </source>
</evidence>
<proteinExistence type="predicted"/>
<accession>T1GTM9</accession>
<dbReference type="EMBL" id="CAQQ02009322">
    <property type="status" value="NOT_ANNOTATED_CDS"/>
    <property type="molecule type" value="Genomic_DNA"/>
</dbReference>
<organism evidence="2 3">
    <name type="scientific">Megaselia scalaris</name>
    <name type="common">Humpbacked fly</name>
    <name type="synonym">Phora scalaris</name>
    <dbReference type="NCBI Taxonomy" id="36166"/>
    <lineage>
        <taxon>Eukaryota</taxon>
        <taxon>Metazoa</taxon>
        <taxon>Ecdysozoa</taxon>
        <taxon>Arthropoda</taxon>
        <taxon>Hexapoda</taxon>
        <taxon>Insecta</taxon>
        <taxon>Pterygota</taxon>
        <taxon>Neoptera</taxon>
        <taxon>Endopterygota</taxon>
        <taxon>Diptera</taxon>
        <taxon>Brachycera</taxon>
        <taxon>Muscomorpha</taxon>
        <taxon>Platypezoidea</taxon>
        <taxon>Phoridae</taxon>
        <taxon>Megaseliini</taxon>
        <taxon>Megaselia</taxon>
    </lineage>
</organism>
<dbReference type="STRING" id="36166.T1GTM9"/>
<evidence type="ECO:0000256" key="1">
    <source>
        <dbReference type="SAM" id="MobiDB-lite"/>
    </source>
</evidence>
<sequence length="308" mass="35266">MKFIPVAGMPLEPELLLKDHSALISIWLKNSCLLRRDHSFYRLMVCTNFCFCEHYGHTQEFQEANAIATTTPRLPIAAKENVSPKFDIQMRVKKSPPPPPSPMSSDTESVATPRHDRNNLSVIMETHEDRESVLTMDSLPRETSYSQFTYVPDLHTAPESEIPPPVFSVYTRTHEMIEPRPESTWSEDMTDAPPISETRSVASLGTEMTDTHSVGELIESTHLYEARHLPEPPIVVRKPQISSHVVDDIYLRTITEKKTIEDIESHKRRITEYKARPIPEPVFDVTIRNFGNNNDNNQPQWENFSDVS</sequence>